<protein>
    <submittedName>
        <fullName evidence="1">Uncharacterized protein</fullName>
    </submittedName>
</protein>
<reference evidence="2" key="1">
    <citation type="submission" date="2023-07" db="EMBL/GenBank/DDBJ databases">
        <title>30 novel species of actinomycetes from the DSMZ collection.</title>
        <authorList>
            <person name="Nouioui I."/>
        </authorList>
    </citation>
    <scope>NUCLEOTIDE SEQUENCE [LARGE SCALE GENOMIC DNA]</scope>
    <source>
        <strain evidence="2">DSM 44399</strain>
    </source>
</reference>
<accession>A0ABU2J8R6</accession>
<comment type="caution">
    <text evidence="1">The sequence shown here is derived from an EMBL/GenBank/DDBJ whole genome shotgun (WGS) entry which is preliminary data.</text>
</comment>
<proteinExistence type="predicted"/>
<gene>
    <name evidence="1" type="ORF">RM423_08080</name>
</gene>
<dbReference type="RefSeq" id="WP_311422508.1">
    <property type="nucleotide sequence ID" value="NZ_JAVREH010000007.1"/>
</dbReference>
<keyword evidence="2" id="KW-1185">Reference proteome</keyword>
<organism evidence="1 2">
    <name type="scientific">Jatrophihabitans lederbergiae</name>
    <dbReference type="NCBI Taxonomy" id="3075547"/>
    <lineage>
        <taxon>Bacteria</taxon>
        <taxon>Bacillati</taxon>
        <taxon>Actinomycetota</taxon>
        <taxon>Actinomycetes</taxon>
        <taxon>Jatrophihabitantales</taxon>
        <taxon>Jatrophihabitantaceae</taxon>
        <taxon>Jatrophihabitans</taxon>
    </lineage>
</organism>
<name>A0ABU2J8R6_9ACTN</name>
<dbReference type="Proteomes" id="UP001183176">
    <property type="component" value="Unassembled WGS sequence"/>
</dbReference>
<sequence>MTELGHALGYWAARWAPLPRTRPAGIETPATAWIDSPVPDRGGARTGLAHLWVGSRWPIAAARMAQPRSAEAPAALDQLVDAAVTTTRPGAAPNRRCWCTWPTAPRAARLVLPALPPELWPMTYRHAWTTSAAIASMYRPKRTDPFDHSATRLAAQDIADRAAATGDAHAIKFTEVTLQSHRRGNPIALRAAETATALSND</sequence>
<evidence type="ECO:0000313" key="1">
    <source>
        <dbReference type="EMBL" id="MDT0261352.1"/>
    </source>
</evidence>
<evidence type="ECO:0000313" key="2">
    <source>
        <dbReference type="Proteomes" id="UP001183176"/>
    </source>
</evidence>
<dbReference type="EMBL" id="JAVREH010000007">
    <property type="protein sequence ID" value="MDT0261352.1"/>
    <property type="molecule type" value="Genomic_DNA"/>
</dbReference>